<feature type="region of interest" description="Disordered" evidence="9">
    <location>
        <begin position="392"/>
        <end position="420"/>
    </location>
</feature>
<organism evidence="12">
    <name type="scientific">Vanderwaltozyma polyspora (strain ATCC 22028 / DSM 70294 / BCRC 21397 / CBS 2163 / NBRC 10782 / NRRL Y-8283 / UCD 57-17)</name>
    <name type="common">Kluyveromyces polysporus</name>
    <dbReference type="NCBI Taxonomy" id="436907"/>
    <lineage>
        <taxon>Eukaryota</taxon>
        <taxon>Fungi</taxon>
        <taxon>Dikarya</taxon>
        <taxon>Ascomycota</taxon>
        <taxon>Saccharomycotina</taxon>
        <taxon>Saccharomycetes</taxon>
        <taxon>Saccharomycetales</taxon>
        <taxon>Saccharomycetaceae</taxon>
        <taxon>Vanderwaltozyma</taxon>
    </lineage>
</organism>
<feature type="coiled-coil region" evidence="8">
    <location>
        <begin position="1187"/>
        <end position="1214"/>
    </location>
</feature>
<dbReference type="SUPFAM" id="SSF48403">
    <property type="entry name" value="Ankyrin repeat"/>
    <property type="match status" value="1"/>
</dbReference>
<dbReference type="GO" id="GO:0032934">
    <property type="term" value="F:sterol binding"/>
    <property type="evidence" value="ECO:0007669"/>
    <property type="project" value="TreeGrafter"/>
</dbReference>
<dbReference type="FunCoup" id="A7TI58">
    <property type="interactions" value="519"/>
</dbReference>
<dbReference type="PhylomeDB" id="A7TI58"/>
<dbReference type="InterPro" id="IPR011993">
    <property type="entry name" value="PH-like_dom_sf"/>
</dbReference>
<dbReference type="GO" id="GO:0035621">
    <property type="term" value="P:ER to Golgi ceramide transport"/>
    <property type="evidence" value="ECO:0007669"/>
    <property type="project" value="EnsemblFungi"/>
</dbReference>
<dbReference type="STRING" id="436907.A7TI58"/>
<dbReference type="Gene3D" id="2.30.29.30">
    <property type="entry name" value="Pleckstrin-homology domain (PH domain)/Phosphotyrosine-binding domain (PTB)"/>
    <property type="match status" value="1"/>
</dbReference>
<dbReference type="SUPFAM" id="SSF50729">
    <property type="entry name" value="PH domain-like"/>
    <property type="match status" value="1"/>
</dbReference>
<feature type="region of interest" description="Disordered" evidence="9">
    <location>
        <begin position="676"/>
        <end position="709"/>
    </location>
</feature>
<dbReference type="InterPro" id="IPR037239">
    <property type="entry name" value="OSBP_sf"/>
</dbReference>
<dbReference type="GO" id="GO:0005635">
    <property type="term" value="C:nuclear envelope"/>
    <property type="evidence" value="ECO:0007669"/>
    <property type="project" value="EnsemblFungi"/>
</dbReference>
<dbReference type="SMART" id="SM00248">
    <property type="entry name" value="ANK"/>
    <property type="match status" value="3"/>
</dbReference>
<feature type="compositionally biased region" description="Polar residues" evidence="9">
    <location>
        <begin position="411"/>
        <end position="420"/>
    </location>
</feature>
<dbReference type="InterPro" id="IPR002110">
    <property type="entry name" value="Ankyrin_rpt"/>
</dbReference>
<feature type="domain" description="PH" evidence="10">
    <location>
        <begin position="276"/>
        <end position="374"/>
    </location>
</feature>
<proteinExistence type="inferred from homology"/>
<dbReference type="PROSITE" id="PS50297">
    <property type="entry name" value="ANK_REP_REGION"/>
    <property type="match status" value="1"/>
</dbReference>
<dbReference type="GO" id="GO:0006887">
    <property type="term" value="P:exocytosis"/>
    <property type="evidence" value="ECO:0007669"/>
    <property type="project" value="EnsemblFungi"/>
</dbReference>
<evidence type="ECO:0000256" key="2">
    <source>
        <dbReference type="ARBA" id="ARBA00022448"/>
    </source>
</evidence>
<evidence type="ECO:0000256" key="7">
    <source>
        <dbReference type="RuleBase" id="RU003844"/>
    </source>
</evidence>
<evidence type="ECO:0000313" key="11">
    <source>
        <dbReference type="EMBL" id="EDO18065.1"/>
    </source>
</evidence>
<evidence type="ECO:0000256" key="8">
    <source>
        <dbReference type="SAM" id="Coils"/>
    </source>
</evidence>
<dbReference type="OMA" id="SIRQMWE"/>
<dbReference type="FunFam" id="2.40.160.120:FF:000001">
    <property type="entry name" value="Oxysterol-binding protein"/>
    <property type="match status" value="1"/>
</dbReference>
<dbReference type="HOGENOM" id="CLU_001040_1_1_1"/>
<feature type="region of interest" description="Disordered" evidence="9">
    <location>
        <begin position="448"/>
        <end position="477"/>
    </location>
</feature>
<dbReference type="AlphaFoldDB" id="A7TI58"/>
<dbReference type="KEGG" id="vpo:Kpol_1045p52"/>
<dbReference type="GO" id="GO:0005886">
    <property type="term" value="C:plasma membrane"/>
    <property type="evidence" value="ECO:0007669"/>
    <property type="project" value="EnsemblFungi"/>
</dbReference>
<evidence type="ECO:0000256" key="3">
    <source>
        <dbReference type="ARBA" id="ARBA00022553"/>
    </source>
</evidence>
<dbReference type="PROSITE" id="PS50088">
    <property type="entry name" value="ANK_REPEAT"/>
    <property type="match status" value="2"/>
</dbReference>
<dbReference type="Gene3D" id="1.25.40.20">
    <property type="entry name" value="Ankyrin repeat-containing domain"/>
    <property type="match status" value="2"/>
</dbReference>
<feature type="compositionally biased region" description="Basic and acidic residues" evidence="9">
    <location>
        <begin position="448"/>
        <end position="459"/>
    </location>
</feature>
<reference evidence="11 12" key="1">
    <citation type="journal article" date="2007" name="Proc. Natl. Acad. Sci. U.S.A.">
        <title>Independent sorting-out of thousands of duplicated gene pairs in two yeast species descended from a whole-genome duplication.</title>
        <authorList>
            <person name="Scannell D.R."/>
            <person name="Frank A.C."/>
            <person name="Conant G.C."/>
            <person name="Byrne K.P."/>
            <person name="Woolfit M."/>
            <person name="Wolfe K.H."/>
        </authorList>
    </citation>
    <scope>NUCLEOTIDE SEQUENCE [LARGE SCALE GENOMIC DNA]</scope>
    <source>
        <strain evidence="12">ATCC 22028 / DSM 70294 / BCRC 21397 / CBS 2163 / NBRC 10782 / NRRL Y-8283 / UCD 57-17</strain>
    </source>
</reference>
<keyword evidence="2" id="KW-0813">Transport</keyword>
<name>A7TI58_VANPO</name>
<keyword evidence="6" id="KW-0040">ANK repeat</keyword>
<evidence type="ECO:0000256" key="4">
    <source>
        <dbReference type="ARBA" id="ARBA00023055"/>
    </source>
</evidence>
<evidence type="ECO:0000256" key="1">
    <source>
        <dbReference type="ARBA" id="ARBA00008842"/>
    </source>
</evidence>
<keyword evidence="4" id="KW-0445">Lipid transport</keyword>
<feature type="repeat" description="ANK" evidence="6">
    <location>
        <begin position="95"/>
        <end position="117"/>
    </location>
</feature>
<dbReference type="Gene3D" id="2.40.160.120">
    <property type="match status" value="1"/>
</dbReference>
<comment type="similarity">
    <text evidence="1 7">Belongs to the OSBP family.</text>
</comment>
<keyword evidence="3" id="KW-0597">Phosphoprotein</keyword>
<evidence type="ECO:0000313" key="12">
    <source>
        <dbReference type="Proteomes" id="UP000000267"/>
    </source>
</evidence>
<keyword evidence="5" id="KW-0446">Lipid-binding</keyword>
<dbReference type="InParanoid" id="A7TI58"/>
<keyword evidence="12" id="KW-1185">Reference proteome</keyword>
<dbReference type="OrthoDB" id="1854502at2759"/>
<dbReference type="eggNOG" id="KOG0504">
    <property type="taxonomic scope" value="Eukaryota"/>
</dbReference>
<dbReference type="GO" id="GO:0030011">
    <property type="term" value="P:maintenance of cell polarity"/>
    <property type="evidence" value="ECO:0007669"/>
    <property type="project" value="EnsemblFungi"/>
</dbReference>
<dbReference type="Pfam" id="PF00023">
    <property type="entry name" value="Ank"/>
    <property type="match status" value="1"/>
</dbReference>
<dbReference type="GO" id="GO:0061709">
    <property type="term" value="P:reticulophagy"/>
    <property type="evidence" value="ECO:0007669"/>
    <property type="project" value="EnsemblFungi"/>
</dbReference>
<keyword evidence="8" id="KW-0175">Coiled coil</keyword>
<dbReference type="EMBL" id="DS480394">
    <property type="protein sequence ID" value="EDO18065.1"/>
    <property type="molecule type" value="Genomic_DNA"/>
</dbReference>
<dbReference type="GO" id="GO:0034727">
    <property type="term" value="P:piecemeal microautophagy of the nucleus"/>
    <property type="evidence" value="ECO:0007669"/>
    <property type="project" value="EnsemblFungi"/>
</dbReference>
<dbReference type="PANTHER" id="PTHR10972">
    <property type="entry name" value="OXYSTEROL-BINDING PROTEIN-RELATED"/>
    <property type="match status" value="1"/>
</dbReference>
<feature type="repeat" description="ANK" evidence="6">
    <location>
        <begin position="195"/>
        <end position="227"/>
    </location>
</feature>
<evidence type="ECO:0000256" key="9">
    <source>
        <dbReference type="SAM" id="MobiDB-lite"/>
    </source>
</evidence>
<feature type="compositionally biased region" description="Acidic residues" evidence="9">
    <location>
        <begin position="676"/>
        <end position="697"/>
    </location>
</feature>
<dbReference type="RefSeq" id="XP_001645923.1">
    <property type="nucleotide sequence ID" value="XM_001645873.1"/>
</dbReference>
<dbReference type="GO" id="GO:0005935">
    <property type="term" value="C:cellular bud neck"/>
    <property type="evidence" value="ECO:0007669"/>
    <property type="project" value="EnsemblFungi"/>
</dbReference>
<evidence type="ECO:0000256" key="6">
    <source>
        <dbReference type="PROSITE-ProRule" id="PRU00023"/>
    </source>
</evidence>
<feature type="compositionally biased region" description="Polar residues" evidence="9">
    <location>
        <begin position="392"/>
        <end position="404"/>
    </location>
</feature>
<dbReference type="GO" id="GO:0032541">
    <property type="term" value="C:cortical endoplasmic reticulum"/>
    <property type="evidence" value="ECO:0007669"/>
    <property type="project" value="EnsemblFungi"/>
</dbReference>
<dbReference type="GO" id="GO:0006897">
    <property type="term" value="P:endocytosis"/>
    <property type="evidence" value="ECO:0007669"/>
    <property type="project" value="EnsemblFungi"/>
</dbReference>
<feature type="coiled-coil region" evidence="8">
    <location>
        <begin position="607"/>
        <end position="641"/>
    </location>
</feature>
<dbReference type="Pfam" id="PF00169">
    <property type="entry name" value="PH"/>
    <property type="match status" value="1"/>
</dbReference>
<dbReference type="InterPro" id="IPR001849">
    <property type="entry name" value="PH_domain"/>
</dbReference>
<dbReference type="Proteomes" id="UP000000267">
    <property type="component" value="Unassembled WGS sequence"/>
</dbReference>
<evidence type="ECO:0000259" key="10">
    <source>
        <dbReference type="PROSITE" id="PS50003"/>
    </source>
</evidence>
<dbReference type="GO" id="GO:0005829">
    <property type="term" value="C:cytosol"/>
    <property type="evidence" value="ECO:0007669"/>
    <property type="project" value="TreeGrafter"/>
</dbReference>
<evidence type="ECO:0000256" key="5">
    <source>
        <dbReference type="ARBA" id="ARBA00023121"/>
    </source>
</evidence>
<dbReference type="SMART" id="SM00233">
    <property type="entry name" value="PH"/>
    <property type="match status" value="1"/>
</dbReference>
<dbReference type="SUPFAM" id="SSF144000">
    <property type="entry name" value="Oxysterol-binding protein-like"/>
    <property type="match status" value="1"/>
</dbReference>
<dbReference type="InterPro" id="IPR000648">
    <property type="entry name" value="Oxysterol-bd"/>
</dbReference>
<dbReference type="GeneID" id="5546335"/>
<dbReference type="PANTHER" id="PTHR10972:SF205">
    <property type="entry name" value="OXYSTEROL-BINDING PROTEIN 1"/>
    <property type="match status" value="1"/>
</dbReference>
<dbReference type="eggNOG" id="KOG1737">
    <property type="taxonomic scope" value="Eukaryota"/>
</dbReference>
<sequence>MSTSVTLKMPTNSAGKAMLELKLLDSLRGSNFEELKKLLDTDFNDFDKDSKDLKNLVLHYAVQVANLDLIEQIVSSRNGEGSSKIITDINLQDKDGNTPLHLAAAQSRGDVVNYLMNQPDINDCIRNKANLQAVDVCKDLNVVQTMQLKRSKYVQQMSEVLKDAARKKDFKKIDKIFDLPRNKELLNLNGIDSSTGENIFHEYAKLGDVDVCRWLLKNGANPSITNSRGQTVYDIVNHLKPTESLKYENILELKRLLEENAKEKTVLDMTHSLKEAPTYQGYLKKFTNFAKGFKVRWFVLTSDGKLSYYKNQDDAKNRARNSLNLANCYLHVDSTEKLKFQIISNDAGRSKWNLKGTHAVETNKWIWVIQAAIRYARDKKSGVLLNAKHINRSTPSLGRNPSVKSNDRNSRNSNAKSIMSNELKMNENLTQSGKSYVNKVIETRLEVPQESHSNKERFSVMETTSSSPTKAADVSSMSISSSRSNIVYEEGKNIDNYQEDEAISEEDEDGIDLKQGFNEEDLNMQYGPHSQEISMLQKTISLELNSVAKLLKSGTYNSESNRVVEKSMDSALSSFEKLNSLTTERENRFVSMLDKQRDVNSVWIQSVKDLEREMLEKTKRLESIDKERKQLKKVLQKKLQESAAASTRSIVSVDSKEEPGSTLDYVAKFINATKDENEDSDADEFFDAEESQEEGEEEHMQKAPATKEKEKVPVITLLPAETIPEKPIENHVPTVQPVSIEKELVSATPEVGTEVEPSVPVKPLEIEVPKEPVKIHAAGPISVPNVGPIISPVSSKAAELDISPRVSKELQRIVKEETTISVEKIAVNELQRKKESIMLKEGSFKGYEDGVRKRLKLDEDDRPSISLWSVLKSMVGKDMTRMTLPVSFNEPTSLLQRVAEDLEYSEIADHAAQFDDSTLRMLYVAAFAGSSYASTTKRVAKPFNPLLGETFEYVRPDKHYRFFAEQVSHHPPISATYTETPKWDFWGESWVDTKFTGRQFNVKHLGLWYLRMRPDSTGSEELYTWKKPNNTVIGILVGNPQVDNNGDVEITNHNTGDRCLLHFKARGWRSSGAYEVRGEVYNKAGKKTWVLGGHWNESFYAKKVTASGNAELSLEKTKTTSSATFHEPKFDGSVFQIWKAGKRPKAPFNLTPFAITLNALQPHLVSWLAPTDTRLRPDQRAMEDGEYDLAADEKHRLEEKQREAKREREDSNADYKPKWFINTVHPVTKMKYWKPKEDYWICRNNHDFKRCPDIF</sequence>
<dbReference type="InterPro" id="IPR018494">
    <property type="entry name" value="Oxysterol-bd_CS"/>
</dbReference>
<feature type="compositionally biased region" description="Basic and acidic residues" evidence="9">
    <location>
        <begin position="698"/>
        <end position="709"/>
    </location>
</feature>
<dbReference type="InterPro" id="IPR036770">
    <property type="entry name" value="Ankyrin_rpt-contain_sf"/>
</dbReference>
<dbReference type="PROSITE" id="PS50003">
    <property type="entry name" value="PH_DOMAIN"/>
    <property type="match status" value="1"/>
</dbReference>
<dbReference type="GO" id="GO:0097038">
    <property type="term" value="C:perinuclear endoplasmic reticulum"/>
    <property type="evidence" value="ECO:0007669"/>
    <property type="project" value="TreeGrafter"/>
</dbReference>
<protein>
    <recommendedName>
        <fullName evidence="10">PH domain-containing protein</fullName>
    </recommendedName>
</protein>
<dbReference type="GO" id="GO:0120015">
    <property type="term" value="F:sterol transfer activity"/>
    <property type="evidence" value="ECO:0007669"/>
    <property type="project" value="EnsemblFungi"/>
</dbReference>
<gene>
    <name evidence="11" type="ORF">Kpol_1045p52</name>
</gene>
<accession>A7TI58</accession>
<dbReference type="Gene3D" id="3.30.70.3490">
    <property type="match status" value="1"/>
</dbReference>
<dbReference type="Pfam" id="PF01237">
    <property type="entry name" value="Oxysterol_BP"/>
    <property type="match status" value="1"/>
</dbReference>
<dbReference type="PROSITE" id="PS01013">
    <property type="entry name" value="OSBP"/>
    <property type="match status" value="1"/>
</dbReference>
<dbReference type="Pfam" id="PF12796">
    <property type="entry name" value="Ank_2"/>
    <property type="match status" value="1"/>
</dbReference>